<evidence type="ECO:0000313" key="8">
    <source>
        <dbReference type="Proteomes" id="UP000799439"/>
    </source>
</evidence>
<dbReference type="PANTHER" id="PTHR45649">
    <property type="entry name" value="AMINO-ACID PERMEASE BAT1"/>
    <property type="match status" value="1"/>
</dbReference>
<feature type="transmembrane region" description="Helical" evidence="6">
    <location>
        <begin position="129"/>
        <end position="153"/>
    </location>
</feature>
<dbReference type="Proteomes" id="UP000799439">
    <property type="component" value="Unassembled WGS sequence"/>
</dbReference>
<evidence type="ECO:0000313" key="7">
    <source>
        <dbReference type="EMBL" id="KAF2150887.1"/>
    </source>
</evidence>
<gene>
    <name evidence="7" type="ORF">K461DRAFT_314808</name>
</gene>
<feature type="transmembrane region" description="Helical" evidence="6">
    <location>
        <begin position="413"/>
        <end position="437"/>
    </location>
</feature>
<keyword evidence="4 6" id="KW-1133">Transmembrane helix</keyword>
<name>A0A9P4IZW7_9PEZI</name>
<comment type="subcellular location">
    <subcellularLocation>
        <location evidence="1">Membrane</location>
        <topology evidence="1">Multi-pass membrane protein</topology>
    </subcellularLocation>
</comment>
<comment type="caution">
    <text evidence="7">The sequence shown here is derived from an EMBL/GenBank/DDBJ whole genome shotgun (WGS) entry which is preliminary data.</text>
</comment>
<feature type="transmembrane region" description="Helical" evidence="6">
    <location>
        <begin position="487"/>
        <end position="507"/>
    </location>
</feature>
<dbReference type="PIRSF" id="PIRSF006060">
    <property type="entry name" value="AA_transporter"/>
    <property type="match status" value="1"/>
</dbReference>
<feature type="transmembrane region" description="Helical" evidence="6">
    <location>
        <begin position="82"/>
        <end position="108"/>
    </location>
</feature>
<evidence type="ECO:0000256" key="3">
    <source>
        <dbReference type="ARBA" id="ARBA00022692"/>
    </source>
</evidence>
<keyword evidence="2" id="KW-0813">Transport</keyword>
<sequence length="520" mass="56425">MHSNDNKGVEMKLYPNEDGFVPGERVSGGRDEQVLMEHGKKQRFDRNFGFLSLLGFATTMMCTWEAVFFASPTALLNGGNPALIYGFLFSWIGNLATAASLAELGSMYPTSGGQYHFTAMLCPENGKVFLSWITGWIATIGWNANTAAGIFFSGTVTQGLLVLNYPDYGFERWHGTLLMYAALLFAVFVNTVAARLLPKIEGLILIVHTLGFFAILIPLVYLSSHSDASSVFATFVDNAGWNSNGLAFFVGLISTNLPFIGYDGPLHLAEEVRDASRVVPKSMVMTVLINGTLGFAICIAFAFCIGTGEDLENALTSTTGYDFIYVFYQATQSHAGTSIMTALLIALVTCAAVGFLATASRQTFAFARDQGLPGSNWLSYVSDTKRIPLRAIGFCTIVTAIICLINIGSTAAFNAIVSLTLAGLDISYLVPIVLLVLKRIKGEPVPWGPWTMGRLGLFTNIIAIIFLIISTIFSFFPGGTPVTLLSMNWSCVVFGGFVIIGLVYYAIHGHRVYRGPIWEI</sequence>
<dbReference type="GO" id="GO:0022857">
    <property type="term" value="F:transmembrane transporter activity"/>
    <property type="evidence" value="ECO:0007669"/>
    <property type="project" value="InterPro"/>
</dbReference>
<feature type="transmembrane region" description="Helical" evidence="6">
    <location>
        <begin position="241"/>
        <end position="262"/>
    </location>
</feature>
<dbReference type="GO" id="GO:0016020">
    <property type="term" value="C:membrane"/>
    <property type="evidence" value="ECO:0007669"/>
    <property type="project" value="UniProtKB-SubCell"/>
</dbReference>
<organism evidence="7 8">
    <name type="scientific">Myriangium duriaei CBS 260.36</name>
    <dbReference type="NCBI Taxonomy" id="1168546"/>
    <lineage>
        <taxon>Eukaryota</taxon>
        <taxon>Fungi</taxon>
        <taxon>Dikarya</taxon>
        <taxon>Ascomycota</taxon>
        <taxon>Pezizomycotina</taxon>
        <taxon>Dothideomycetes</taxon>
        <taxon>Dothideomycetidae</taxon>
        <taxon>Myriangiales</taxon>
        <taxon>Myriangiaceae</taxon>
        <taxon>Myriangium</taxon>
    </lineage>
</organism>
<protein>
    <submittedName>
        <fullName evidence="7">Amino acid permease</fullName>
    </submittedName>
</protein>
<evidence type="ECO:0000256" key="1">
    <source>
        <dbReference type="ARBA" id="ARBA00004141"/>
    </source>
</evidence>
<feature type="transmembrane region" description="Helical" evidence="6">
    <location>
        <begin position="339"/>
        <end position="359"/>
    </location>
</feature>
<feature type="transmembrane region" description="Helical" evidence="6">
    <location>
        <begin position="200"/>
        <end position="221"/>
    </location>
</feature>
<feature type="transmembrane region" description="Helical" evidence="6">
    <location>
        <begin position="48"/>
        <end position="70"/>
    </location>
</feature>
<keyword evidence="3 6" id="KW-0812">Transmembrane</keyword>
<proteinExistence type="predicted"/>
<dbReference type="InterPro" id="IPR002293">
    <property type="entry name" value="AA/rel_permease1"/>
</dbReference>
<feature type="transmembrane region" description="Helical" evidence="6">
    <location>
        <begin position="387"/>
        <end position="407"/>
    </location>
</feature>
<dbReference type="OrthoDB" id="3257095at2759"/>
<keyword evidence="5 6" id="KW-0472">Membrane</keyword>
<feature type="transmembrane region" description="Helical" evidence="6">
    <location>
        <begin position="283"/>
        <end position="308"/>
    </location>
</feature>
<feature type="transmembrane region" description="Helical" evidence="6">
    <location>
        <begin position="173"/>
        <end position="193"/>
    </location>
</feature>
<dbReference type="EMBL" id="ML996089">
    <property type="protein sequence ID" value="KAF2150887.1"/>
    <property type="molecule type" value="Genomic_DNA"/>
</dbReference>
<reference evidence="7" key="1">
    <citation type="journal article" date="2020" name="Stud. Mycol.">
        <title>101 Dothideomycetes genomes: a test case for predicting lifestyles and emergence of pathogens.</title>
        <authorList>
            <person name="Haridas S."/>
            <person name="Albert R."/>
            <person name="Binder M."/>
            <person name="Bloem J."/>
            <person name="Labutti K."/>
            <person name="Salamov A."/>
            <person name="Andreopoulos B."/>
            <person name="Baker S."/>
            <person name="Barry K."/>
            <person name="Bills G."/>
            <person name="Bluhm B."/>
            <person name="Cannon C."/>
            <person name="Castanera R."/>
            <person name="Culley D."/>
            <person name="Daum C."/>
            <person name="Ezra D."/>
            <person name="Gonzalez J."/>
            <person name="Henrissat B."/>
            <person name="Kuo A."/>
            <person name="Liang C."/>
            <person name="Lipzen A."/>
            <person name="Lutzoni F."/>
            <person name="Magnuson J."/>
            <person name="Mondo S."/>
            <person name="Nolan M."/>
            <person name="Ohm R."/>
            <person name="Pangilinan J."/>
            <person name="Park H.-J."/>
            <person name="Ramirez L."/>
            <person name="Alfaro M."/>
            <person name="Sun H."/>
            <person name="Tritt A."/>
            <person name="Yoshinaga Y."/>
            <person name="Zwiers L.-H."/>
            <person name="Turgeon B."/>
            <person name="Goodwin S."/>
            <person name="Spatafora J."/>
            <person name="Crous P."/>
            <person name="Grigoriev I."/>
        </authorList>
    </citation>
    <scope>NUCLEOTIDE SEQUENCE</scope>
    <source>
        <strain evidence="7">CBS 260.36</strain>
    </source>
</reference>
<evidence type="ECO:0000256" key="5">
    <source>
        <dbReference type="ARBA" id="ARBA00023136"/>
    </source>
</evidence>
<dbReference type="Gene3D" id="1.20.1740.10">
    <property type="entry name" value="Amino acid/polyamine transporter I"/>
    <property type="match status" value="1"/>
</dbReference>
<feature type="transmembrane region" description="Helical" evidence="6">
    <location>
        <begin position="457"/>
        <end position="475"/>
    </location>
</feature>
<evidence type="ECO:0000256" key="6">
    <source>
        <dbReference type="SAM" id="Phobius"/>
    </source>
</evidence>
<keyword evidence="8" id="KW-1185">Reference proteome</keyword>
<accession>A0A9P4IZW7</accession>
<dbReference type="AlphaFoldDB" id="A0A9P4IZW7"/>
<dbReference type="PANTHER" id="PTHR45649:SF1">
    <property type="entry name" value="TRANSPORTER, PUTATIVE (EUROFUNG)-RELATED"/>
    <property type="match status" value="1"/>
</dbReference>
<evidence type="ECO:0000256" key="4">
    <source>
        <dbReference type="ARBA" id="ARBA00022989"/>
    </source>
</evidence>
<dbReference type="Pfam" id="PF13520">
    <property type="entry name" value="AA_permease_2"/>
    <property type="match status" value="1"/>
</dbReference>
<evidence type="ECO:0000256" key="2">
    <source>
        <dbReference type="ARBA" id="ARBA00022448"/>
    </source>
</evidence>